<protein>
    <submittedName>
        <fullName evidence="2">Uncharacterized protein</fullName>
    </submittedName>
</protein>
<dbReference type="EMBL" id="JARJCN010000006">
    <property type="protein sequence ID" value="KAJ7100178.1"/>
    <property type="molecule type" value="Genomic_DNA"/>
</dbReference>
<dbReference type="AlphaFoldDB" id="A0AAD6UDX8"/>
<proteinExistence type="predicted"/>
<keyword evidence="3" id="KW-1185">Reference proteome</keyword>
<gene>
    <name evidence="2" type="ORF">B0H15DRAFT_770613</name>
</gene>
<evidence type="ECO:0000256" key="1">
    <source>
        <dbReference type="SAM" id="MobiDB-lite"/>
    </source>
</evidence>
<comment type="caution">
    <text evidence="2">The sequence shown here is derived from an EMBL/GenBank/DDBJ whole genome shotgun (WGS) entry which is preliminary data.</text>
</comment>
<sequence length="138" mass="15023">MRRASDQVKPWHIQSSSGDIPQSHSVVLEAATDAKREPLQHSDTFVCDGAVNVPQLLRITRNTLLWEAELLGANALVDEQWSCTICGPKNRPNGTFKVQISYSASATRSGHLDPHLPVALGNVKGVPGLMTVIKRSTE</sequence>
<reference evidence="2" key="1">
    <citation type="submission" date="2023-03" db="EMBL/GenBank/DDBJ databases">
        <title>Massive genome expansion in bonnet fungi (Mycena s.s.) driven by repeated elements and novel gene families across ecological guilds.</title>
        <authorList>
            <consortium name="Lawrence Berkeley National Laboratory"/>
            <person name="Harder C.B."/>
            <person name="Miyauchi S."/>
            <person name="Viragh M."/>
            <person name="Kuo A."/>
            <person name="Thoen E."/>
            <person name="Andreopoulos B."/>
            <person name="Lu D."/>
            <person name="Skrede I."/>
            <person name="Drula E."/>
            <person name="Henrissat B."/>
            <person name="Morin E."/>
            <person name="Kohler A."/>
            <person name="Barry K."/>
            <person name="LaButti K."/>
            <person name="Morin E."/>
            <person name="Salamov A."/>
            <person name="Lipzen A."/>
            <person name="Mereny Z."/>
            <person name="Hegedus B."/>
            <person name="Baldrian P."/>
            <person name="Stursova M."/>
            <person name="Weitz H."/>
            <person name="Taylor A."/>
            <person name="Grigoriev I.V."/>
            <person name="Nagy L.G."/>
            <person name="Martin F."/>
            <person name="Kauserud H."/>
        </authorList>
    </citation>
    <scope>NUCLEOTIDE SEQUENCE</scope>
    <source>
        <strain evidence="2">CBHHK173m</strain>
    </source>
</reference>
<accession>A0AAD6UDX8</accession>
<evidence type="ECO:0000313" key="2">
    <source>
        <dbReference type="EMBL" id="KAJ7100178.1"/>
    </source>
</evidence>
<dbReference type="Proteomes" id="UP001222325">
    <property type="component" value="Unassembled WGS sequence"/>
</dbReference>
<evidence type="ECO:0000313" key="3">
    <source>
        <dbReference type="Proteomes" id="UP001222325"/>
    </source>
</evidence>
<organism evidence="2 3">
    <name type="scientific">Mycena belliarum</name>
    <dbReference type="NCBI Taxonomy" id="1033014"/>
    <lineage>
        <taxon>Eukaryota</taxon>
        <taxon>Fungi</taxon>
        <taxon>Dikarya</taxon>
        <taxon>Basidiomycota</taxon>
        <taxon>Agaricomycotina</taxon>
        <taxon>Agaricomycetes</taxon>
        <taxon>Agaricomycetidae</taxon>
        <taxon>Agaricales</taxon>
        <taxon>Marasmiineae</taxon>
        <taxon>Mycenaceae</taxon>
        <taxon>Mycena</taxon>
    </lineage>
</organism>
<name>A0AAD6UDX8_9AGAR</name>
<feature type="region of interest" description="Disordered" evidence="1">
    <location>
        <begin position="1"/>
        <end position="20"/>
    </location>
</feature>